<accession>A0A6A5UYJ4</accession>
<sequence>METREAVSLAAKIPHDGLMPPPSQLARRSTLARASSVQSAAHAGKKDEPLVRSASLPAISTMKIYSPSLRYWAFLSYPPAIPGGLTLISITCQITENRLQSNAILTIQSRTETYLKSDSRYPPENDTFCNLSEAKQFYAGSTILVRQDKAPITALQVDALWRFNKFILEPRMSNNLQLEVDYANVEEPPMTTSPCFSSTV</sequence>
<dbReference type="Proteomes" id="UP000800036">
    <property type="component" value="Unassembled WGS sequence"/>
</dbReference>
<gene>
    <name evidence="1" type="ORF">BU23DRAFT_571977</name>
</gene>
<dbReference type="EMBL" id="ML976715">
    <property type="protein sequence ID" value="KAF1968892.1"/>
    <property type="molecule type" value="Genomic_DNA"/>
</dbReference>
<dbReference type="OrthoDB" id="437457at2759"/>
<evidence type="ECO:0000313" key="1">
    <source>
        <dbReference type="EMBL" id="KAF1968892.1"/>
    </source>
</evidence>
<protein>
    <submittedName>
        <fullName evidence="1">Uncharacterized protein</fullName>
    </submittedName>
</protein>
<proteinExistence type="predicted"/>
<evidence type="ECO:0000313" key="2">
    <source>
        <dbReference type="Proteomes" id="UP000800036"/>
    </source>
</evidence>
<keyword evidence="2" id="KW-1185">Reference proteome</keyword>
<organism evidence="1 2">
    <name type="scientific">Bimuria novae-zelandiae CBS 107.79</name>
    <dbReference type="NCBI Taxonomy" id="1447943"/>
    <lineage>
        <taxon>Eukaryota</taxon>
        <taxon>Fungi</taxon>
        <taxon>Dikarya</taxon>
        <taxon>Ascomycota</taxon>
        <taxon>Pezizomycotina</taxon>
        <taxon>Dothideomycetes</taxon>
        <taxon>Pleosporomycetidae</taxon>
        <taxon>Pleosporales</taxon>
        <taxon>Massarineae</taxon>
        <taxon>Didymosphaeriaceae</taxon>
        <taxon>Bimuria</taxon>
    </lineage>
</organism>
<name>A0A6A5UYJ4_9PLEO</name>
<dbReference type="AlphaFoldDB" id="A0A6A5UYJ4"/>
<reference evidence="1" key="1">
    <citation type="journal article" date="2020" name="Stud. Mycol.">
        <title>101 Dothideomycetes genomes: a test case for predicting lifestyles and emergence of pathogens.</title>
        <authorList>
            <person name="Haridas S."/>
            <person name="Albert R."/>
            <person name="Binder M."/>
            <person name="Bloem J."/>
            <person name="Labutti K."/>
            <person name="Salamov A."/>
            <person name="Andreopoulos B."/>
            <person name="Baker S."/>
            <person name="Barry K."/>
            <person name="Bills G."/>
            <person name="Bluhm B."/>
            <person name="Cannon C."/>
            <person name="Castanera R."/>
            <person name="Culley D."/>
            <person name="Daum C."/>
            <person name="Ezra D."/>
            <person name="Gonzalez J."/>
            <person name="Henrissat B."/>
            <person name="Kuo A."/>
            <person name="Liang C."/>
            <person name="Lipzen A."/>
            <person name="Lutzoni F."/>
            <person name="Magnuson J."/>
            <person name="Mondo S."/>
            <person name="Nolan M."/>
            <person name="Ohm R."/>
            <person name="Pangilinan J."/>
            <person name="Park H.-J."/>
            <person name="Ramirez L."/>
            <person name="Alfaro M."/>
            <person name="Sun H."/>
            <person name="Tritt A."/>
            <person name="Yoshinaga Y."/>
            <person name="Zwiers L.-H."/>
            <person name="Turgeon B."/>
            <person name="Goodwin S."/>
            <person name="Spatafora J."/>
            <person name="Crous P."/>
            <person name="Grigoriev I."/>
        </authorList>
    </citation>
    <scope>NUCLEOTIDE SEQUENCE</scope>
    <source>
        <strain evidence="1">CBS 107.79</strain>
    </source>
</reference>